<dbReference type="PANTHER" id="PTHR30411">
    <property type="entry name" value="CYTOPLASMIC PROTEIN"/>
    <property type="match status" value="1"/>
</dbReference>
<evidence type="ECO:0000313" key="4">
    <source>
        <dbReference type="Proteomes" id="UP000186817"/>
    </source>
</evidence>
<dbReference type="Gene3D" id="3.90.960.10">
    <property type="entry name" value="YbaK/aminoacyl-tRNA synthetase-associated domain"/>
    <property type="match status" value="1"/>
</dbReference>
<dbReference type="OrthoDB" id="1058301at2759"/>
<feature type="signal peptide" evidence="2">
    <location>
        <begin position="1"/>
        <end position="32"/>
    </location>
</feature>
<reference evidence="3 4" key="1">
    <citation type="submission" date="2016-02" db="EMBL/GenBank/DDBJ databases">
        <title>Genome analysis of coral dinoflagellate symbionts highlights evolutionary adaptations to a symbiotic lifestyle.</title>
        <authorList>
            <person name="Aranda M."/>
            <person name="Li Y."/>
            <person name="Liew Y.J."/>
            <person name="Baumgarten S."/>
            <person name="Simakov O."/>
            <person name="Wilson M."/>
            <person name="Piel J."/>
            <person name="Ashoor H."/>
            <person name="Bougouffa S."/>
            <person name="Bajic V.B."/>
            <person name="Ryu T."/>
            <person name="Ravasi T."/>
            <person name="Bayer T."/>
            <person name="Micklem G."/>
            <person name="Kim H."/>
            <person name="Bhak J."/>
            <person name="Lajeunesse T.C."/>
            <person name="Voolstra C.R."/>
        </authorList>
    </citation>
    <scope>NUCLEOTIDE SEQUENCE [LARGE SCALE GENOMIC DNA]</scope>
    <source>
        <strain evidence="3 4">CCMP2467</strain>
    </source>
</reference>
<dbReference type="PANTHER" id="PTHR30411:SF4">
    <property type="entry name" value="YBAK_AMINOACYL-TRNA SYNTHETASE-ASSOCIATED DOMAIN-CONTAINING PROTEIN"/>
    <property type="match status" value="1"/>
</dbReference>
<dbReference type="EMBL" id="LSRX01000235">
    <property type="protein sequence ID" value="OLQ03500.1"/>
    <property type="molecule type" value="Genomic_DNA"/>
</dbReference>
<accession>A0A1Q9E7W0</accession>
<evidence type="ECO:0000313" key="3">
    <source>
        <dbReference type="EMBL" id="OLQ03500.1"/>
    </source>
</evidence>
<gene>
    <name evidence="3" type="ORF">AK812_SmicGene13590</name>
</gene>
<comment type="caution">
    <text evidence="3">The sequence shown here is derived from an EMBL/GenBank/DDBJ whole genome shotgun (WGS) entry which is preliminary data.</text>
</comment>
<dbReference type="SUPFAM" id="SSF55826">
    <property type="entry name" value="YbaK/ProRS associated domain"/>
    <property type="match status" value="1"/>
</dbReference>
<evidence type="ECO:0000256" key="1">
    <source>
        <dbReference type="SAM" id="MobiDB-lite"/>
    </source>
</evidence>
<dbReference type="GO" id="GO:0002161">
    <property type="term" value="F:aminoacyl-tRNA deacylase activity"/>
    <property type="evidence" value="ECO:0007669"/>
    <property type="project" value="InterPro"/>
</dbReference>
<proteinExistence type="predicted"/>
<dbReference type="Proteomes" id="UP000186817">
    <property type="component" value="Unassembled WGS sequence"/>
</dbReference>
<dbReference type="PROSITE" id="PS51257">
    <property type="entry name" value="PROKAR_LIPOPROTEIN"/>
    <property type="match status" value="1"/>
</dbReference>
<sequence length="299" mass="32136">MDRARSLWGFWCIQSQCLQNMLVLLSACNASAAIPTSQQKRPLHVPVAMAESSEALRRLGLPLHSMCPIQLRASAPAPGSRGGVKAPGPTDPEIRDARPGPGPGPGAGPGSLDAESMEHVKARMQEAVAELGLTAALLPVDPHPPYYEQSLEWRRDRLGASSVEELCKSVVMENTKLEGDADGRVRSVLVVVQYVAKLHKEKLIKVVQAMEAERGLPALGKKQYNMRLLEGAACQAITGCGHNAVTPLKQDLPIVLSDAITNLPSGQFWLGGGHVDLKLRLQVEEAIRVMKMTVADVTA</sequence>
<keyword evidence="2" id="KW-0732">Signal</keyword>
<protein>
    <recommendedName>
        <fullName evidence="5">YbaK/aminoacyl-tRNA synthetase-associated domain-containing protein</fullName>
    </recommendedName>
</protein>
<name>A0A1Q9E7W0_SYMMI</name>
<dbReference type="CDD" id="cd04332">
    <property type="entry name" value="YbaK_like"/>
    <property type="match status" value="1"/>
</dbReference>
<evidence type="ECO:0008006" key="5">
    <source>
        <dbReference type="Google" id="ProtNLM"/>
    </source>
</evidence>
<dbReference type="InterPro" id="IPR036754">
    <property type="entry name" value="YbaK/aa-tRNA-synt-asso_dom_sf"/>
</dbReference>
<dbReference type="AlphaFoldDB" id="A0A1Q9E7W0"/>
<evidence type="ECO:0000256" key="2">
    <source>
        <dbReference type="SAM" id="SignalP"/>
    </source>
</evidence>
<organism evidence="3 4">
    <name type="scientific">Symbiodinium microadriaticum</name>
    <name type="common">Dinoflagellate</name>
    <name type="synonym">Zooxanthella microadriatica</name>
    <dbReference type="NCBI Taxonomy" id="2951"/>
    <lineage>
        <taxon>Eukaryota</taxon>
        <taxon>Sar</taxon>
        <taxon>Alveolata</taxon>
        <taxon>Dinophyceae</taxon>
        <taxon>Suessiales</taxon>
        <taxon>Symbiodiniaceae</taxon>
        <taxon>Symbiodinium</taxon>
    </lineage>
</organism>
<feature type="chain" id="PRO_5010254279" description="YbaK/aminoacyl-tRNA synthetase-associated domain-containing protein" evidence="2">
    <location>
        <begin position="33"/>
        <end position="299"/>
    </location>
</feature>
<keyword evidence="4" id="KW-1185">Reference proteome</keyword>
<feature type="region of interest" description="Disordered" evidence="1">
    <location>
        <begin position="73"/>
        <end position="113"/>
    </location>
</feature>